<feature type="compositionally biased region" description="Polar residues" evidence="1">
    <location>
        <begin position="794"/>
        <end position="814"/>
    </location>
</feature>
<feature type="region of interest" description="Disordered" evidence="1">
    <location>
        <begin position="747"/>
        <end position="826"/>
    </location>
</feature>
<feature type="compositionally biased region" description="Low complexity" evidence="1">
    <location>
        <begin position="417"/>
        <end position="426"/>
    </location>
</feature>
<keyword evidence="3" id="KW-1185">Reference proteome</keyword>
<feature type="compositionally biased region" description="Low complexity" evidence="1">
    <location>
        <begin position="1"/>
        <end position="15"/>
    </location>
</feature>
<proteinExistence type="predicted"/>
<sequence length="922" mass="100190">MYGSESQRSASSSISPPFDDMAQRSYSMTSCSSRYQKPTQALQDHVNQSSLQRPRSPFPYPTRLKRPGVRPSSPALTDNGVDYSRMVGIDRVSYRTVHGSYRPTYPSHGRRPTPKLPRLRANSPGMSYLRYDGVSGSQISRAMSSSVPPGWRNRYNGRSASEQSLRSSSLTSIVDMYRPPSCTPSVQSLPLRPQAYGAFYYDYSEDFDNQDPPAIPPAPLAPIPTRLPSFRRATVLNDGYDAGFQASTNYDFVPLQGRDRDGSRGDGDETVSSPLYLIGLDDVEPKEHHNPPGSERNNQDSRSDATKDVELLTKQPEIRAAQSNDCNGETLVRLKGAGSLESTPLGGEAGMSDIAAIKALDGYPASGEACGQTPLPRNSELTSSKTCAKYTPKLPTLASPKCTTTYHIHSTPESRTRSVSPSSVSSKRGTKVYSIEPGLSDLASLVQNLDKATDYVDEDESSIFSRINLPIGMWRADHKLLDRDQSDGREDVEHDIANFDEDGFIADFRGHKRNLAMPTIGAGQLPLTDDSVPTQAVHQPAAVSGSLEPRPTINRLRPQCSAPQLMKALPPLPNGSVRSESYVANLSVDDLDLPSRFPPLDISRITTPRSMLSEVSSLDIPRSRQNGDFGTLISSKDGGRIGNLAKAMSLGINSSYRMGAYPVSREGCSSFAHTFGEERKSSRPGNNKLRLRVSRGAMAKVQSELKHHSSHITLRPAVVGLQSSSELPVLPPLEIYLDGPLVGNNETGKCDRGPVHRQAESASNSDPTPGTSLVMLSSRIEEQDELGKAPEEAQTLTLRATSTPSADARSSCSDRGSAGGKPAHGLRKRISDLRVRVAEARIRSVETPSPTNFQEGEKATSPPHAIEVETREDEMVGGPGEEMSEVDSPSVPLRGFRGRMSRWMRAARHAAMVACAGSRKRG</sequence>
<feature type="region of interest" description="Disordered" evidence="1">
    <location>
        <begin position="100"/>
        <end position="124"/>
    </location>
</feature>
<name>A0AA39YND0_9PEZI</name>
<feature type="compositionally biased region" description="Polar residues" evidence="1">
    <location>
        <begin position="760"/>
        <end position="775"/>
    </location>
</feature>
<evidence type="ECO:0000256" key="1">
    <source>
        <dbReference type="SAM" id="MobiDB-lite"/>
    </source>
</evidence>
<comment type="caution">
    <text evidence="2">The sequence shown here is derived from an EMBL/GenBank/DDBJ whole genome shotgun (WGS) entry which is preliminary data.</text>
</comment>
<dbReference type="AlphaFoldDB" id="A0AA39YND0"/>
<gene>
    <name evidence="2" type="ORF">B0T16DRAFT_17428</name>
</gene>
<feature type="region of interest" description="Disordered" evidence="1">
    <location>
        <begin position="407"/>
        <end position="426"/>
    </location>
</feature>
<evidence type="ECO:0000313" key="2">
    <source>
        <dbReference type="EMBL" id="KAK0655724.1"/>
    </source>
</evidence>
<feature type="region of interest" description="Disordered" evidence="1">
    <location>
        <begin position="253"/>
        <end position="307"/>
    </location>
</feature>
<accession>A0AA39YND0</accession>
<feature type="compositionally biased region" description="Polar residues" evidence="1">
    <location>
        <begin position="24"/>
        <end position="53"/>
    </location>
</feature>
<feature type="compositionally biased region" description="Basic and acidic residues" evidence="1">
    <location>
        <begin position="779"/>
        <end position="791"/>
    </location>
</feature>
<feature type="region of interest" description="Disordered" evidence="1">
    <location>
        <begin position="873"/>
        <end position="893"/>
    </location>
</feature>
<organism evidence="2 3">
    <name type="scientific">Cercophora newfieldiana</name>
    <dbReference type="NCBI Taxonomy" id="92897"/>
    <lineage>
        <taxon>Eukaryota</taxon>
        <taxon>Fungi</taxon>
        <taxon>Dikarya</taxon>
        <taxon>Ascomycota</taxon>
        <taxon>Pezizomycotina</taxon>
        <taxon>Sordariomycetes</taxon>
        <taxon>Sordariomycetidae</taxon>
        <taxon>Sordariales</taxon>
        <taxon>Lasiosphaeriaceae</taxon>
        <taxon>Cercophora</taxon>
    </lineage>
</organism>
<dbReference type="EMBL" id="JAULSV010000001">
    <property type="protein sequence ID" value="KAK0655724.1"/>
    <property type="molecule type" value="Genomic_DNA"/>
</dbReference>
<feature type="region of interest" description="Disordered" evidence="1">
    <location>
        <begin position="1"/>
        <end position="81"/>
    </location>
</feature>
<feature type="compositionally biased region" description="Basic and acidic residues" evidence="1">
    <location>
        <begin position="748"/>
        <end position="759"/>
    </location>
</feature>
<protein>
    <submittedName>
        <fullName evidence="2">Uncharacterized protein</fullName>
    </submittedName>
</protein>
<reference evidence="2" key="1">
    <citation type="submission" date="2023-06" db="EMBL/GenBank/DDBJ databases">
        <title>Genome-scale phylogeny and comparative genomics of the fungal order Sordariales.</title>
        <authorList>
            <consortium name="Lawrence Berkeley National Laboratory"/>
            <person name="Hensen N."/>
            <person name="Bonometti L."/>
            <person name="Westerberg I."/>
            <person name="Brannstrom I.O."/>
            <person name="Guillou S."/>
            <person name="Cros-Aarteil S."/>
            <person name="Calhoun S."/>
            <person name="Haridas S."/>
            <person name="Kuo A."/>
            <person name="Mondo S."/>
            <person name="Pangilinan J."/>
            <person name="Riley R."/>
            <person name="Labutti K."/>
            <person name="Andreopoulos B."/>
            <person name="Lipzen A."/>
            <person name="Chen C."/>
            <person name="Yanf M."/>
            <person name="Daum C."/>
            <person name="Ng V."/>
            <person name="Clum A."/>
            <person name="Steindorff A."/>
            <person name="Ohm R."/>
            <person name="Martin F."/>
            <person name="Silar P."/>
            <person name="Natvig D."/>
            <person name="Lalanne C."/>
            <person name="Gautier V."/>
            <person name="Ament-Velasquez S.L."/>
            <person name="Kruys A."/>
            <person name="Hutchinson M.I."/>
            <person name="Powell A.J."/>
            <person name="Barry K."/>
            <person name="Miller A.N."/>
            <person name="Grigoriev I.V."/>
            <person name="Debuchy R."/>
            <person name="Gladieux P."/>
            <person name="Thoren M.H."/>
            <person name="Johannesson H."/>
        </authorList>
    </citation>
    <scope>NUCLEOTIDE SEQUENCE</scope>
    <source>
        <strain evidence="2">SMH2532-1</strain>
    </source>
</reference>
<feature type="compositionally biased region" description="Basic and acidic residues" evidence="1">
    <location>
        <begin position="297"/>
        <end position="307"/>
    </location>
</feature>
<dbReference type="Proteomes" id="UP001174936">
    <property type="component" value="Unassembled WGS sequence"/>
</dbReference>
<feature type="compositionally biased region" description="Basic and acidic residues" evidence="1">
    <location>
        <begin position="257"/>
        <end position="267"/>
    </location>
</feature>
<evidence type="ECO:0000313" key="3">
    <source>
        <dbReference type="Proteomes" id="UP001174936"/>
    </source>
</evidence>